<accession>A0ABQ8TRJ0</accession>
<comment type="caution">
    <text evidence="2">The sequence shown here is derived from an EMBL/GenBank/DDBJ whole genome shotgun (WGS) entry which is preliminary data.</text>
</comment>
<sequence>MQFFWIKTHVGTYGNELADRLAMAAAQNKYAAVCFDRVPYSIVQTEIEEGKLKWQKEWDDTTKGAITKSYFPNVKERLKMELNITAIFTSMFEVNEKRKILIVDAFYVKRYLFLQCDNFVISIEYNLPFTLYGRARVDMLAVFDLFQLMMMEYDRCFDVMQSVGVACGSLGTYRHLSCINIIRAAPNFGSMR</sequence>
<dbReference type="Proteomes" id="UP001148838">
    <property type="component" value="Unassembled WGS sequence"/>
</dbReference>
<protein>
    <recommendedName>
        <fullName evidence="1">RNase H type-1 domain-containing protein</fullName>
    </recommendedName>
</protein>
<evidence type="ECO:0000313" key="3">
    <source>
        <dbReference type="Proteomes" id="UP001148838"/>
    </source>
</evidence>
<gene>
    <name evidence="2" type="ORF">ANN_10337</name>
</gene>
<dbReference type="InterPro" id="IPR002156">
    <property type="entry name" value="RNaseH_domain"/>
</dbReference>
<reference evidence="2 3" key="1">
    <citation type="journal article" date="2022" name="Allergy">
        <title>Genome assembly and annotation of Periplaneta americana reveal a comprehensive cockroach allergen profile.</title>
        <authorList>
            <person name="Wang L."/>
            <person name="Xiong Q."/>
            <person name="Saelim N."/>
            <person name="Wang L."/>
            <person name="Nong W."/>
            <person name="Wan A.T."/>
            <person name="Shi M."/>
            <person name="Liu X."/>
            <person name="Cao Q."/>
            <person name="Hui J.H.L."/>
            <person name="Sookrung N."/>
            <person name="Leung T.F."/>
            <person name="Tungtrongchitr A."/>
            <person name="Tsui S.K.W."/>
        </authorList>
    </citation>
    <scope>NUCLEOTIDE SEQUENCE [LARGE SCALE GENOMIC DNA]</scope>
    <source>
        <strain evidence="2">PWHHKU_190912</strain>
    </source>
</reference>
<proteinExistence type="predicted"/>
<evidence type="ECO:0000313" key="2">
    <source>
        <dbReference type="EMBL" id="KAJ4448322.1"/>
    </source>
</evidence>
<dbReference type="InterPro" id="IPR036397">
    <property type="entry name" value="RNaseH_sf"/>
</dbReference>
<feature type="domain" description="RNase H type-1" evidence="1">
    <location>
        <begin position="1"/>
        <end position="27"/>
    </location>
</feature>
<dbReference type="Gene3D" id="3.30.420.10">
    <property type="entry name" value="Ribonuclease H-like superfamily/Ribonuclease H"/>
    <property type="match status" value="1"/>
</dbReference>
<dbReference type="EMBL" id="JAJSOF020000005">
    <property type="protein sequence ID" value="KAJ4448322.1"/>
    <property type="molecule type" value="Genomic_DNA"/>
</dbReference>
<organism evidence="2 3">
    <name type="scientific">Periplaneta americana</name>
    <name type="common">American cockroach</name>
    <name type="synonym">Blatta americana</name>
    <dbReference type="NCBI Taxonomy" id="6978"/>
    <lineage>
        <taxon>Eukaryota</taxon>
        <taxon>Metazoa</taxon>
        <taxon>Ecdysozoa</taxon>
        <taxon>Arthropoda</taxon>
        <taxon>Hexapoda</taxon>
        <taxon>Insecta</taxon>
        <taxon>Pterygota</taxon>
        <taxon>Neoptera</taxon>
        <taxon>Polyneoptera</taxon>
        <taxon>Dictyoptera</taxon>
        <taxon>Blattodea</taxon>
        <taxon>Blattoidea</taxon>
        <taxon>Blattidae</taxon>
        <taxon>Blattinae</taxon>
        <taxon>Periplaneta</taxon>
    </lineage>
</organism>
<name>A0ABQ8TRJ0_PERAM</name>
<evidence type="ECO:0000259" key="1">
    <source>
        <dbReference type="PROSITE" id="PS50879"/>
    </source>
</evidence>
<keyword evidence="3" id="KW-1185">Reference proteome</keyword>
<dbReference type="PROSITE" id="PS50879">
    <property type="entry name" value="RNASE_H_1"/>
    <property type="match status" value="1"/>
</dbReference>